<sequence>RLVSSDSSENNLPRRSPFHVISSHDNVPTTTNTSHQTHSDVRAWSFNAFSLSLYQMYLASLANKIKSGRAMCENFGTKRL</sequence>
<feature type="non-terminal residue" evidence="2">
    <location>
        <position position="1"/>
    </location>
</feature>
<dbReference type="AlphaFoldDB" id="A0A814I701"/>
<dbReference type="EMBL" id="CAJNOC010004385">
    <property type="protein sequence ID" value="CAF1019846.1"/>
    <property type="molecule type" value="Genomic_DNA"/>
</dbReference>
<evidence type="ECO:0000313" key="2">
    <source>
        <dbReference type="EMBL" id="CAF1019846.1"/>
    </source>
</evidence>
<reference evidence="2" key="1">
    <citation type="submission" date="2021-02" db="EMBL/GenBank/DDBJ databases">
        <authorList>
            <person name="Nowell W R."/>
        </authorList>
    </citation>
    <scope>NUCLEOTIDE SEQUENCE</scope>
    <source>
        <strain evidence="2">Ploen Becks lab</strain>
    </source>
</reference>
<feature type="compositionally biased region" description="Polar residues" evidence="1">
    <location>
        <begin position="1"/>
        <end position="13"/>
    </location>
</feature>
<dbReference type="Proteomes" id="UP000663879">
    <property type="component" value="Unassembled WGS sequence"/>
</dbReference>
<evidence type="ECO:0000256" key="1">
    <source>
        <dbReference type="SAM" id="MobiDB-lite"/>
    </source>
</evidence>
<organism evidence="2 3">
    <name type="scientific">Brachionus calyciflorus</name>
    <dbReference type="NCBI Taxonomy" id="104777"/>
    <lineage>
        <taxon>Eukaryota</taxon>
        <taxon>Metazoa</taxon>
        <taxon>Spiralia</taxon>
        <taxon>Gnathifera</taxon>
        <taxon>Rotifera</taxon>
        <taxon>Eurotatoria</taxon>
        <taxon>Monogononta</taxon>
        <taxon>Pseudotrocha</taxon>
        <taxon>Ploima</taxon>
        <taxon>Brachionidae</taxon>
        <taxon>Brachionus</taxon>
    </lineage>
</organism>
<evidence type="ECO:0000313" key="3">
    <source>
        <dbReference type="Proteomes" id="UP000663879"/>
    </source>
</evidence>
<keyword evidence="3" id="KW-1185">Reference proteome</keyword>
<name>A0A814I701_9BILA</name>
<feature type="region of interest" description="Disordered" evidence="1">
    <location>
        <begin position="1"/>
        <end position="37"/>
    </location>
</feature>
<gene>
    <name evidence="2" type="ORF">OXX778_LOCUS17323</name>
</gene>
<proteinExistence type="predicted"/>
<feature type="compositionally biased region" description="Polar residues" evidence="1">
    <location>
        <begin position="23"/>
        <end position="36"/>
    </location>
</feature>
<accession>A0A814I701</accession>
<protein>
    <submittedName>
        <fullName evidence="2">Uncharacterized protein</fullName>
    </submittedName>
</protein>
<comment type="caution">
    <text evidence="2">The sequence shown here is derived from an EMBL/GenBank/DDBJ whole genome shotgun (WGS) entry which is preliminary data.</text>
</comment>